<dbReference type="RefSeq" id="WP_109708083.1">
    <property type="nucleotide sequence ID" value="NZ_QGDB01000016.1"/>
</dbReference>
<reference evidence="1 2" key="1">
    <citation type="submission" date="2018-05" db="EMBL/GenBank/DDBJ databases">
        <title>Comparative genomic sequence analysis between strain HN4 and CCM 8460T (Falsochrobactrum ovis) will provide more evidence to prove that HN4 is a new species of Falsochrobactrum.</title>
        <authorList>
            <person name="Lyu W."/>
            <person name="Sun L."/>
            <person name="Yao L."/>
        </authorList>
    </citation>
    <scope>NUCLEOTIDE SEQUENCE [LARGE SCALE GENOMIC DNA]</scope>
    <source>
        <strain evidence="1 2">HN4</strain>
    </source>
</reference>
<dbReference type="Proteomes" id="UP000245865">
    <property type="component" value="Unassembled WGS sequence"/>
</dbReference>
<evidence type="ECO:0000313" key="1">
    <source>
        <dbReference type="EMBL" id="PWL16282.1"/>
    </source>
</evidence>
<dbReference type="SUPFAM" id="SSF53335">
    <property type="entry name" value="S-adenosyl-L-methionine-dependent methyltransferases"/>
    <property type="match status" value="1"/>
</dbReference>
<evidence type="ECO:0000313" key="2">
    <source>
        <dbReference type="Proteomes" id="UP000245865"/>
    </source>
</evidence>
<name>A0A316J2Z3_9HYPH</name>
<gene>
    <name evidence="1" type="ORF">DKP76_18270</name>
</gene>
<organism evidence="1 2">
    <name type="scientific">Falsochrobactrum shanghaiense</name>
    <dbReference type="NCBI Taxonomy" id="2201899"/>
    <lineage>
        <taxon>Bacteria</taxon>
        <taxon>Pseudomonadati</taxon>
        <taxon>Pseudomonadota</taxon>
        <taxon>Alphaproteobacteria</taxon>
        <taxon>Hyphomicrobiales</taxon>
        <taxon>Brucellaceae</taxon>
        <taxon>Falsochrobactrum</taxon>
    </lineage>
</organism>
<dbReference type="Pfam" id="PF13578">
    <property type="entry name" value="Methyltransf_24"/>
    <property type="match status" value="1"/>
</dbReference>
<keyword evidence="2" id="KW-1185">Reference proteome</keyword>
<dbReference type="EMBL" id="QGDB01000016">
    <property type="protein sequence ID" value="PWL16282.1"/>
    <property type="molecule type" value="Genomic_DNA"/>
</dbReference>
<protein>
    <submittedName>
        <fullName evidence="1">Uncharacterized protein</fullName>
    </submittedName>
</protein>
<proteinExistence type="predicted"/>
<comment type="caution">
    <text evidence="1">The sequence shown here is derived from an EMBL/GenBank/DDBJ whole genome shotgun (WGS) entry which is preliminary data.</text>
</comment>
<dbReference type="InterPro" id="IPR029063">
    <property type="entry name" value="SAM-dependent_MTases_sf"/>
</dbReference>
<dbReference type="Gene3D" id="3.40.50.150">
    <property type="entry name" value="Vaccinia Virus protein VP39"/>
    <property type="match status" value="1"/>
</dbReference>
<dbReference type="AlphaFoldDB" id="A0A316J2Z3"/>
<accession>A0A316J2Z3</accession>
<dbReference type="OrthoDB" id="823440at2"/>
<sequence length="319" mass="35167">MITWLTRGSRDALNKLLQRQTIHGTSVDVKALGDKVDLLLSAGKVNEASIQAVRQSLDALSCQIDMQQEALETAVIKSGDAFQARMTTFVRKIEALERMSFRQHEALATLTRVLNTRHPFPTTRGWAASPDLLLFLYEFVLEKKPTVVVELGGGLSSLVIAAALKTNGQGRLFSFDHDAEYAARTTTLLEREGFSDVAVIKYAPLSQWLPPTPSSLAVSWEWYTLPENLPAIDLLMVDGPPENTGSYSRYPALPALTDKLAPNATVLLDDTIREAETKIAETWRDEFGFDLVLRRDFEKGLAILGKLGATHKAELASAV</sequence>